<feature type="compositionally biased region" description="Low complexity" evidence="1">
    <location>
        <begin position="53"/>
        <end position="68"/>
    </location>
</feature>
<evidence type="ECO:0000256" key="1">
    <source>
        <dbReference type="SAM" id="MobiDB-lite"/>
    </source>
</evidence>
<protein>
    <submittedName>
        <fullName evidence="2">Uncharacterized protein</fullName>
    </submittedName>
</protein>
<evidence type="ECO:0000313" key="2">
    <source>
        <dbReference type="EMBL" id="KZP05401.1"/>
    </source>
</evidence>
<evidence type="ECO:0000313" key="3">
    <source>
        <dbReference type="Proteomes" id="UP000076532"/>
    </source>
</evidence>
<sequence length="336" mass="35340">PASSEVPDDPAEDVFVDAVAASPLSTSSSDRTSKSSISLPTHLHAPDDDTEFSSLAPSTSASTSCHSSVLNDSDKDSLTITTHAPANISFAPLPVIAPRKRRSSLKLGVAARSAIMRNRRALVDAQREEAGEAPLPPPAQVVQVRMLRATANDLWQDQERAAVWARMALEDDPDEERERARADAGGAEDPFAAMGRALKMAWRRVASPPAKGACAGAGADAAVKGEKPAPAGSASVGAGARTRRTTLPAVPLPRRASADDGAKARVIGDGEMGDELGVLLHADGHDRPKPKSILKVREHPALHRMASEPAGFGHEHEHEHAHIQVQVAPPASVEAR</sequence>
<feature type="compositionally biased region" description="Basic and acidic residues" evidence="1">
    <location>
        <begin position="313"/>
        <end position="322"/>
    </location>
</feature>
<proteinExistence type="predicted"/>
<gene>
    <name evidence="2" type="ORF">FIBSPDRAFT_877555</name>
</gene>
<organism evidence="2 3">
    <name type="scientific">Athelia psychrophila</name>
    <dbReference type="NCBI Taxonomy" id="1759441"/>
    <lineage>
        <taxon>Eukaryota</taxon>
        <taxon>Fungi</taxon>
        <taxon>Dikarya</taxon>
        <taxon>Basidiomycota</taxon>
        <taxon>Agaricomycotina</taxon>
        <taxon>Agaricomycetes</taxon>
        <taxon>Agaricomycetidae</taxon>
        <taxon>Atheliales</taxon>
        <taxon>Atheliaceae</taxon>
        <taxon>Athelia</taxon>
    </lineage>
</organism>
<feature type="region of interest" description="Disordered" evidence="1">
    <location>
        <begin position="222"/>
        <end position="262"/>
    </location>
</feature>
<feature type="compositionally biased region" description="Low complexity" evidence="1">
    <location>
        <begin position="222"/>
        <end position="249"/>
    </location>
</feature>
<feature type="non-terminal residue" evidence="2">
    <location>
        <position position="1"/>
    </location>
</feature>
<dbReference type="EMBL" id="KV417841">
    <property type="protein sequence ID" value="KZP05401.1"/>
    <property type="molecule type" value="Genomic_DNA"/>
</dbReference>
<feature type="region of interest" description="Disordered" evidence="1">
    <location>
        <begin position="21"/>
        <end position="75"/>
    </location>
</feature>
<reference evidence="2 3" key="1">
    <citation type="journal article" date="2016" name="Mol. Biol. Evol.">
        <title>Comparative Genomics of Early-Diverging Mushroom-Forming Fungi Provides Insights into the Origins of Lignocellulose Decay Capabilities.</title>
        <authorList>
            <person name="Nagy L.G."/>
            <person name="Riley R."/>
            <person name="Tritt A."/>
            <person name="Adam C."/>
            <person name="Daum C."/>
            <person name="Floudas D."/>
            <person name="Sun H."/>
            <person name="Yadav J.S."/>
            <person name="Pangilinan J."/>
            <person name="Larsson K.H."/>
            <person name="Matsuura K."/>
            <person name="Barry K."/>
            <person name="Labutti K."/>
            <person name="Kuo R."/>
            <person name="Ohm R.A."/>
            <person name="Bhattacharya S.S."/>
            <person name="Shirouzu T."/>
            <person name="Yoshinaga Y."/>
            <person name="Martin F.M."/>
            <person name="Grigoriev I.V."/>
            <person name="Hibbett D.S."/>
        </authorList>
    </citation>
    <scope>NUCLEOTIDE SEQUENCE [LARGE SCALE GENOMIC DNA]</scope>
    <source>
        <strain evidence="2 3">CBS 109695</strain>
    </source>
</reference>
<feature type="compositionally biased region" description="Low complexity" evidence="1">
    <location>
        <begin position="22"/>
        <end position="38"/>
    </location>
</feature>
<feature type="region of interest" description="Disordered" evidence="1">
    <location>
        <begin position="313"/>
        <end position="336"/>
    </location>
</feature>
<dbReference type="OrthoDB" id="3265817at2759"/>
<accession>A0A167VV14</accession>
<dbReference type="Proteomes" id="UP000076532">
    <property type="component" value="Unassembled WGS sequence"/>
</dbReference>
<name>A0A167VV14_9AGAM</name>
<dbReference type="AlphaFoldDB" id="A0A167VV14"/>
<keyword evidence="3" id="KW-1185">Reference proteome</keyword>